<organism evidence="1 2">
    <name type="scientific">Nocardioides ginsengisoli</name>
    <dbReference type="NCBI Taxonomy" id="363868"/>
    <lineage>
        <taxon>Bacteria</taxon>
        <taxon>Bacillati</taxon>
        <taxon>Actinomycetota</taxon>
        <taxon>Actinomycetes</taxon>
        <taxon>Propionibacteriales</taxon>
        <taxon>Nocardioidaceae</taxon>
        <taxon>Nocardioides</taxon>
    </lineage>
</organism>
<accession>A0ABW3W6E6</accession>
<protein>
    <submittedName>
        <fullName evidence="1">Uncharacterized protein</fullName>
    </submittedName>
</protein>
<comment type="caution">
    <text evidence="1">The sequence shown here is derived from an EMBL/GenBank/DDBJ whole genome shotgun (WGS) entry which is preliminary data.</text>
</comment>
<dbReference type="EMBL" id="JBHTLX010000023">
    <property type="protein sequence ID" value="MFD1249797.1"/>
    <property type="molecule type" value="Genomic_DNA"/>
</dbReference>
<evidence type="ECO:0000313" key="1">
    <source>
        <dbReference type="EMBL" id="MFD1249797.1"/>
    </source>
</evidence>
<name>A0ABW3W6E6_9ACTN</name>
<dbReference type="Proteomes" id="UP001597229">
    <property type="component" value="Unassembled WGS sequence"/>
</dbReference>
<sequence length="45" mass="4978">MELLVSVGTIWVAAAALFTFGVARAAADDTPFRIERERLTPTTRR</sequence>
<gene>
    <name evidence="1" type="ORF">ACFQ3F_18505</name>
</gene>
<proteinExistence type="predicted"/>
<evidence type="ECO:0000313" key="2">
    <source>
        <dbReference type="Proteomes" id="UP001597229"/>
    </source>
</evidence>
<keyword evidence="2" id="KW-1185">Reference proteome</keyword>
<dbReference type="RefSeq" id="WP_367917418.1">
    <property type="nucleotide sequence ID" value="NZ_BAABAC010000004.1"/>
</dbReference>
<reference evidence="2" key="1">
    <citation type="journal article" date="2019" name="Int. J. Syst. Evol. Microbiol.">
        <title>The Global Catalogue of Microorganisms (GCM) 10K type strain sequencing project: providing services to taxonomists for standard genome sequencing and annotation.</title>
        <authorList>
            <consortium name="The Broad Institute Genomics Platform"/>
            <consortium name="The Broad Institute Genome Sequencing Center for Infectious Disease"/>
            <person name="Wu L."/>
            <person name="Ma J."/>
        </authorList>
    </citation>
    <scope>NUCLEOTIDE SEQUENCE [LARGE SCALE GENOMIC DNA]</scope>
    <source>
        <strain evidence="2">CCUG 52478</strain>
    </source>
</reference>